<dbReference type="SUPFAM" id="SSF52266">
    <property type="entry name" value="SGNH hydrolase"/>
    <property type="match status" value="1"/>
</dbReference>
<dbReference type="RefSeq" id="WP_150310140.1">
    <property type="nucleotide sequence ID" value="NZ_VMSO01000002.1"/>
</dbReference>
<evidence type="ECO:0000259" key="1">
    <source>
        <dbReference type="Pfam" id="PF13472"/>
    </source>
</evidence>
<feature type="domain" description="SGNH hydrolase-type esterase" evidence="1">
    <location>
        <begin position="73"/>
        <end position="246"/>
    </location>
</feature>
<dbReference type="Proteomes" id="UP000322025">
    <property type="component" value="Unassembled WGS sequence"/>
</dbReference>
<sequence>MMKRTKVILIILAAVVVLQAAWIAFCGWKWGWGPFHKLSEYRYRSMPGNADRYAVSQVKPSGDETLKGKTVIFLGSSVTYGAASLGESFADDLSARLQCNVVKEAVSGTTLSTTSPNSYVTRLDNIKTRQADLFICQLSTNDASQKKPLGEVTDSERMEDFDTDTVAGAMEYIIAYAKDKWDCPVVFYTNPKYDSDEYAAMVELLYEIRDKWGIGVIDLWTELPEITEEERALYMADAIHPTRAGYLEWWTPVMEKDIIEMMELTPESSEK</sequence>
<dbReference type="Pfam" id="PF13472">
    <property type="entry name" value="Lipase_GDSL_2"/>
    <property type="match status" value="1"/>
</dbReference>
<dbReference type="EMBL" id="VMSO01000002">
    <property type="protein sequence ID" value="KAA8502412.1"/>
    <property type="molecule type" value="Genomic_DNA"/>
</dbReference>
<dbReference type="InterPro" id="IPR013830">
    <property type="entry name" value="SGNH_hydro"/>
</dbReference>
<evidence type="ECO:0000313" key="2">
    <source>
        <dbReference type="EMBL" id="KAA8502412.1"/>
    </source>
</evidence>
<dbReference type="GO" id="GO:0016787">
    <property type="term" value="F:hydrolase activity"/>
    <property type="evidence" value="ECO:0007669"/>
    <property type="project" value="UniProtKB-KW"/>
</dbReference>
<dbReference type="Gene3D" id="3.40.50.1110">
    <property type="entry name" value="SGNH hydrolase"/>
    <property type="match status" value="1"/>
</dbReference>
<protein>
    <submittedName>
        <fullName evidence="2">SGNH/GDSL hydrolase family protein</fullName>
    </submittedName>
</protein>
<keyword evidence="3" id="KW-1185">Reference proteome</keyword>
<keyword evidence="2" id="KW-0378">Hydrolase</keyword>
<dbReference type="OrthoDB" id="2394030at2"/>
<organism evidence="2 3">
    <name type="scientific">Mediterraneibacter catenae</name>
    <dbReference type="NCBI Taxonomy" id="2594882"/>
    <lineage>
        <taxon>Bacteria</taxon>
        <taxon>Bacillati</taxon>
        <taxon>Bacillota</taxon>
        <taxon>Clostridia</taxon>
        <taxon>Lachnospirales</taxon>
        <taxon>Lachnospiraceae</taxon>
        <taxon>Mediterraneibacter</taxon>
    </lineage>
</organism>
<dbReference type="AlphaFoldDB" id="A0A5M9I4N0"/>
<dbReference type="InterPro" id="IPR036514">
    <property type="entry name" value="SGNH_hydro_sf"/>
</dbReference>
<dbReference type="CDD" id="cd00229">
    <property type="entry name" value="SGNH_hydrolase"/>
    <property type="match status" value="1"/>
</dbReference>
<name>A0A5M9I4N0_9FIRM</name>
<reference evidence="2" key="1">
    <citation type="submission" date="2019-07" db="EMBL/GenBank/DDBJ databases">
        <authorList>
            <person name="Wongkuna S."/>
            <person name="Scaria J."/>
        </authorList>
    </citation>
    <scope>NUCLEOTIDE SEQUENCE [LARGE SCALE GENOMIC DNA]</scope>
    <source>
        <strain evidence="2">SW178</strain>
    </source>
</reference>
<gene>
    <name evidence="2" type="ORF">FNY66_01885</name>
</gene>
<proteinExistence type="predicted"/>
<evidence type="ECO:0000313" key="3">
    <source>
        <dbReference type="Proteomes" id="UP000322025"/>
    </source>
</evidence>
<accession>A0A5M9I4N0</accession>
<comment type="caution">
    <text evidence="2">The sequence shown here is derived from an EMBL/GenBank/DDBJ whole genome shotgun (WGS) entry which is preliminary data.</text>
</comment>